<dbReference type="InterPro" id="IPR036249">
    <property type="entry name" value="Thioredoxin-like_sf"/>
</dbReference>
<dbReference type="Gene3D" id="1.20.1050.10">
    <property type="match status" value="1"/>
</dbReference>
<dbReference type="SFLD" id="SFLDS00019">
    <property type="entry name" value="Glutathione_Transferase_(cytos"/>
    <property type="match status" value="1"/>
</dbReference>
<proteinExistence type="predicted"/>
<dbReference type="InterPro" id="IPR004045">
    <property type="entry name" value="Glutathione_S-Trfase_N"/>
</dbReference>
<dbReference type="GO" id="GO:0016740">
    <property type="term" value="F:transferase activity"/>
    <property type="evidence" value="ECO:0007669"/>
    <property type="project" value="UniProtKB-KW"/>
</dbReference>
<dbReference type="SUPFAM" id="SSF47616">
    <property type="entry name" value="GST C-terminal domain-like"/>
    <property type="match status" value="1"/>
</dbReference>
<dbReference type="EMBL" id="BANC01000018">
    <property type="protein sequence ID" value="GAN79197.1"/>
    <property type="molecule type" value="Genomic_DNA"/>
</dbReference>
<dbReference type="RefSeq" id="WP_048877663.1">
    <property type="nucleotide sequence ID" value="NZ_BANC01000018.1"/>
</dbReference>
<dbReference type="InterPro" id="IPR036282">
    <property type="entry name" value="Glutathione-S-Trfase_C_sf"/>
</dbReference>
<dbReference type="SFLD" id="SFLDG01150">
    <property type="entry name" value="Main.1:_Beta-like"/>
    <property type="match status" value="1"/>
</dbReference>
<evidence type="ECO:0000259" key="1">
    <source>
        <dbReference type="PROSITE" id="PS50404"/>
    </source>
</evidence>
<dbReference type="SFLD" id="SFLDG00358">
    <property type="entry name" value="Main_(cytGST)"/>
    <property type="match status" value="1"/>
</dbReference>
<name>A0A0D6PC18_9PROT</name>
<dbReference type="AlphaFoldDB" id="A0A0D6PC18"/>
<comment type="caution">
    <text evidence="2">The sequence shown here is derived from an EMBL/GenBank/DDBJ whole genome shotgun (WGS) entry which is preliminary data.</text>
</comment>
<dbReference type="SUPFAM" id="SSF52833">
    <property type="entry name" value="Thioredoxin-like"/>
    <property type="match status" value="1"/>
</dbReference>
<dbReference type="OrthoDB" id="7583243at2"/>
<dbReference type="Pfam" id="PF13409">
    <property type="entry name" value="GST_N_2"/>
    <property type="match status" value="1"/>
</dbReference>
<dbReference type="CDD" id="cd03057">
    <property type="entry name" value="GST_N_Beta"/>
    <property type="match status" value="1"/>
</dbReference>
<protein>
    <submittedName>
        <fullName evidence="2">Glutathione S-transferase</fullName>
    </submittedName>
</protein>
<evidence type="ECO:0000313" key="2">
    <source>
        <dbReference type="EMBL" id="GAN79197.1"/>
    </source>
</evidence>
<feature type="domain" description="GST N-terminal" evidence="1">
    <location>
        <begin position="1"/>
        <end position="80"/>
    </location>
</feature>
<reference evidence="2 3" key="1">
    <citation type="submission" date="2012-11" db="EMBL/GenBank/DDBJ databases">
        <title>Whole genome sequence of Acidocella aminolytica 101 = DSM 11237.</title>
        <authorList>
            <person name="Azuma Y."/>
            <person name="Higashiura N."/>
            <person name="Hirakawa H."/>
            <person name="Matsushita K."/>
        </authorList>
    </citation>
    <scope>NUCLEOTIDE SEQUENCE [LARGE SCALE GENOMIC DNA]</scope>
    <source>
        <strain evidence="3">101 / DSM 11237</strain>
    </source>
</reference>
<accession>A0A0D6PC18</accession>
<sequence>MKFFYSPNACSLGIHVLLEEIGKPYERLWVDFSKGAQYKEPYVSLNPKSKVPALLRDDGVLVTEWPAIAWYLAKTNPEVNLLPSTIDGEVRTLELLDYMIATVHMRGFTRIFRPAMFTPTIADEPAVKQTGRDIIDTGLKLMAQVLGAKAYLLGDYSIADAALFFLEHWAVTRAAVQIPPALEGHLERMRARPAVQRALAAEGLV</sequence>
<dbReference type="Gene3D" id="3.40.30.10">
    <property type="entry name" value="Glutaredoxin"/>
    <property type="match status" value="1"/>
</dbReference>
<dbReference type="Proteomes" id="UP000032668">
    <property type="component" value="Unassembled WGS sequence"/>
</dbReference>
<dbReference type="PANTHER" id="PTHR44051:SF8">
    <property type="entry name" value="GLUTATHIONE S-TRANSFERASE GSTA"/>
    <property type="match status" value="1"/>
</dbReference>
<evidence type="ECO:0000313" key="3">
    <source>
        <dbReference type="Proteomes" id="UP000032668"/>
    </source>
</evidence>
<dbReference type="PROSITE" id="PS50404">
    <property type="entry name" value="GST_NTER"/>
    <property type="match status" value="1"/>
</dbReference>
<dbReference type="PANTHER" id="PTHR44051">
    <property type="entry name" value="GLUTATHIONE S-TRANSFERASE-RELATED"/>
    <property type="match status" value="1"/>
</dbReference>
<dbReference type="InterPro" id="IPR040079">
    <property type="entry name" value="Glutathione_S-Trfase"/>
</dbReference>
<keyword evidence="2" id="KW-0808">Transferase</keyword>
<keyword evidence="3" id="KW-1185">Reference proteome</keyword>
<dbReference type="STRING" id="1120923.SAMN02746095_01555"/>
<organism evidence="2 3">
    <name type="scientific">Acidocella aminolytica 101 = DSM 11237</name>
    <dbReference type="NCBI Taxonomy" id="1120923"/>
    <lineage>
        <taxon>Bacteria</taxon>
        <taxon>Pseudomonadati</taxon>
        <taxon>Pseudomonadota</taxon>
        <taxon>Alphaproteobacteria</taxon>
        <taxon>Acetobacterales</taxon>
        <taxon>Acidocellaceae</taxon>
        <taxon>Acidocella</taxon>
    </lineage>
</organism>
<gene>
    <name evidence="2" type="ORF">Aam_018_021</name>
</gene>